<evidence type="ECO:0000256" key="3">
    <source>
        <dbReference type="SAM" id="MobiDB-lite"/>
    </source>
</evidence>
<evidence type="ECO:0000256" key="1">
    <source>
        <dbReference type="ARBA" id="ARBA00023002"/>
    </source>
</evidence>
<evidence type="ECO:0000259" key="4">
    <source>
        <dbReference type="PROSITE" id="PS51384"/>
    </source>
</evidence>
<dbReference type="STRING" id="86259.A0A4Z1P0C1"/>
<dbReference type="PROSITE" id="PS51384">
    <property type="entry name" value="FAD_FR"/>
    <property type="match status" value="1"/>
</dbReference>
<evidence type="ECO:0000313" key="5">
    <source>
        <dbReference type="EMBL" id="TID20985.1"/>
    </source>
</evidence>
<dbReference type="Gene3D" id="2.40.30.10">
    <property type="entry name" value="Translation factors"/>
    <property type="match status" value="1"/>
</dbReference>
<feature type="compositionally biased region" description="Polar residues" evidence="3">
    <location>
        <begin position="153"/>
        <end position="170"/>
    </location>
</feature>
<dbReference type="InterPro" id="IPR017927">
    <property type="entry name" value="FAD-bd_FR_type"/>
</dbReference>
<reference evidence="5 6" key="1">
    <citation type="submission" date="2019-04" db="EMBL/GenBank/DDBJ databases">
        <title>High contiguity whole genome sequence and gene annotation resource for two Venturia nashicola isolates.</title>
        <authorList>
            <person name="Prokchorchik M."/>
            <person name="Won K."/>
            <person name="Lee Y."/>
            <person name="Choi E.D."/>
            <person name="Segonzac C."/>
            <person name="Sohn K.H."/>
        </authorList>
    </citation>
    <scope>NUCLEOTIDE SEQUENCE [LARGE SCALE GENOMIC DNA]</scope>
    <source>
        <strain evidence="5 6">PRI2</strain>
    </source>
</reference>
<protein>
    <recommendedName>
        <fullName evidence="4">FAD-binding FR-type domain-containing protein</fullName>
    </recommendedName>
</protein>
<dbReference type="SUPFAM" id="SSF63380">
    <property type="entry name" value="Riboflavin synthase domain-like"/>
    <property type="match status" value="1"/>
</dbReference>
<feature type="region of interest" description="Disordered" evidence="3">
    <location>
        <begin position="245"/>
        <end position="275"/>
    </location>
</feature>
<dbReference type="Proteomes" id="UP000298493">
    <property type="component" value="Unassembled WGS sequence"/>
</dbReference>
<feature type="compositionally biased region" description="Low complexity" evidence="3">
    <location>
        <begin position="256"/>
        <end position="266"/>
    </location>
</feature>
<evidence type="ECO:0000313" key="6">
    <source>
        <dbReference type="Proteomes" id="UP000298493"/>
    </source>
</evidence>
<name>A0A4Z1P0C1_9PEZI</name>
<organism evidence="5 6">
    <name type="scientific">Venturia nashicola</name>
    <dbReference type="NCBI Taxonomy" id="86259"/>
    <lineage>
        <taxon>Eukaryota</taxon>
        <taxon>Fungi</taxon>
        <taxon>Dikarya</taxon>
        <taxon>Ascomycota</taxon>
        <taxon>Pezizomycotina</taxon>
        <taxon>Dothideomycetes</taxon>
        <taxon>Pleosporomycetidae</taxon>
        <taxon>Venturiales</taxon>
        <taxon>Venturiaceae</taxon>
        <taxon>Venturia</taxon>
    </lineage>
</organism>
<dbReference type="GO" id="GO:0016491">
    <property type="term" value="F:oxidoreductase activity"/>
    <property type="evidence" value="ECO:0007669"/>
    <property type="project" value="UniProtKB-KW"/>
</dbReference>
<dbReference type="EMBL" id="SNSC02000010">
    <property type="protein sequence ID" value="TID20985.1"/>
    <property type="molecule type" value="Genomic_DNA"/>
</dbReference>
<dbReference type="InterPro" id="IPR039261">
    <property type="entry name" value="FNR_nucleotide-bd"/>
</dbReference>
<comment type="caution">
    <text evidence="5">The sequence shown here is derived from an EMBL/GenBank/DDBJ whole genome shotgun (WGS) entry which is preliminary data.</text>
</comment>
<proteinExistence type="predicted"/>
<feature type="domain" description="FAD-binding FR-type" evidence="4">
    <location>
        <begin position="21"/>
        <end position="131"/>
    </location>
</feature>
<keyword evidence="6" id="KW-1185">Reference proteome</keyword>
<dbReference type="PANTHER" id="PTHR46505">
    <property type="entry name" value="OXIDOREDUCTASE NAD-BINDING DOMAIN-CONTAINING PROTEIN 1"/>
    <property type="match status" value="1"/>
</dbReference>
<dbReference type="InterPro" id="IPR052128">
    <property type="entry name" value="Oxidoreductase_NAD-binding"/>
</dbReference>
<dbReference type="Gene3D" id="3.40.50.80">
    <property type="entry name" value="Nucleotide-binding domain of ferredoxin-NADP reductase (FNR) module"/>
    <property type="match status" value="1"/>
</dbReference>
<dbReference type="GO" id="GO:0005739">
    <property type="term" value="C:mitochondrion"/>
    <property type="evidence" value="ECO:0007669"/>
    <property type="project" value="TreeGrafter"/>
</dbReference>
<dbReference type="InterPro" id="IPR017938">
    <property type="entry name" value="Riboflavin_synthase-like_b-brl"/>
</dbReference>
<dbReference type="SUPFAM" id="SSF52343">
    <property type="entry name" value="Ferredoxin reductase-like, C-terminal NADP-linked domain"/>
    <property type="match status" value="1"/>
</dbReference>
<dbReference type="CDD" id="cd00322">
    <property type="entry name" value="FNR_like"/>
    <property type="match status" value="1"/>
</dbReference>
<sequence length="329" mass="36626">MATLRPNLPHEDRTVQEPRQNEIHPVVLSEMEQVNHDIKLYKLSILNKEKGVKFHPGQWLDVLIPTLPKAGGFTLTSTPARAQLSPTNQTPYLELAVQKSENPPAKWLWQPPSQILNTEIRVRVGGSFIWPPVDIEEKEIEKVVFVAGGVGIKSTNTKPNPRNKPTSQSSKRQETNKIPPKTSPLISMLSHITTTTTPPTTIPPITFLYSVKHPPSTPLSKILFHTRLHKIISNHPSLINLHLFITGPPPPPSTPSAPSIQSTPSPNTSPQTIHKTRIGPSSLLEALGSKDPSTLKKTTCFVCGPPQMTDEIVEFLREQGTRVYCEKWW</sequence>
<dbReference type="PANTHER" id="PTHR46505:SF1">
    <property type="entry name" value="OXIDOREDUCTASE NAD-BINDING DOMAIN-CONTAINING PROTEIN 1"/>
    <property type="match status" value="1"/>
</dbReference>
<feature type="region of interest" description="Disordered" evidence="3">
    <location>
        <begin position="151"/>
        <end position="184"/>
    </location>
</feature>
<gene>
    <name evidence="5" type="ORF">E6O75_ATG05750</name>
</gene>
<accession>A0A4Z1P0C1</accession>
<evidence type="ECO:0000256" key="2">
    <source>
        <dbReference type="ARBA" id="ARBA00023027"/>
    </source>
</evidence>
<dbReference type="AlphaFoldDB" id="A0A4Z1P0C1"/>
<keyword evidence="2" id="KW-0520">NAD</keyword>
<keyword evidence="1" id="KW-0560">Oxidoreductase</keyword>